<reference evidence="2" key="1">
    <citation type="submission" date="2016-10" db="EMBL/GenBank/DDBJ databases">
        <authorList>
            <person name="Varghese N."/>
            <person name="Submissions S."/>
        </authorList>
    </citation>
    <scope>NUCLEOTIDE SEQUENCE [LARGE SCALE GENOMIC DNA]</scope>
    <source>
        <strain evidence="2">DSM 45237</strain>
    </source>
</reference>
<dbReference type="AlphaFoldDB" id="A0A1H5PEJ0"/>
<evidence type="ECO:0000313" key="2">
    <source>
        <dbReference type="Proteomes" id="UP000181980"/>
    </source>
</evidence>
<name>A0A1H5PEJ0_9ACTN</name>
<organism evidence="1 2">
    <name type="scientific">Jiangella alba</name>
    <dbReference type="NCBI Taxonomy" id="561176"/>
    <lineage>
        <taxon>Bacteria</taxon>
        <taxon>Bacillati</taxon>
        <taxon>Actinomycetota</taxon>
        <taxon>Actinomycetes</taxon>
        <taxon>Jiangellales</taxon>
        <taxon>Jiangellaceae</taxon>
        <taxon>Jiangella</taxon>
    </lineage>
</organism>
<evidence type="ECO:0000313" key="1">
    <source>
        <dbReference type="EMBL" id="SEF11508.1"/>
    </source>
</evidence>
<protein>
    <submittedName>
        <fullName evidence="1">Uncharacterized protein</fullName>
    </submittedName>
</protein>
<keyword evidence="2" id="KW-1185">Reference proteome</keyword>
<gene>
    <name evidence="1" type="ORF">SAMN04488561_4082</name>
</gene>
<dbReference type="EMBL" id="FNUC01000004">
    <property type="protein sequence ID" value="SEF11508.1"/>
    <property type="molecule type" value="Genomic_DNA"/>
</dbReference>
<accession>A0A1H5PEJ0</accession>
<proteinExistence type="predicted"/>
<sequence>MGYVWPDIRLDKQDAQSPIILVTAPGAMGKSAAAQAIAARTNAPFVDLARLAIGSNSLTGLLTTVLGWGQASSLVAGLHSGKMSLVLDSLDEAHLAAGSTHFSAFMRNIADLARGAEPRNQFLIFGRRDTLETAYLALADQGIEPDQATIASLTYQQSCDLINLVLDQTIVDGHEYTNHRTHAQPFATHRDGTLQDMAAALGSDKSTAAQAWPEVGSFLGYPPVLLVLSKHLAVDNFAATLASRVKDGALAERSVKGTLLREVVEGILDRESAKVRSQLPDALGYSSLDPEIGLLYSRDEQVRRIANYVFDTPLKIDLPNSLPESTRIIYEDQISSFLPDHPFLDGRNIGNVVFRDYIYAFMATSPHYGLHGEARHLVASMQPGPFLVHFVEAMAARENDLGSAFLREEMIDAVIKSHNAGTAKPGPFLYSQFGDRAHLVLSDNPNLAASDLSSISFEIEDVSGVIELRSPIARGYVFSTDGGLTISSGTDEILLGPEFMVVVAVLEMRAKNLLATSHDGQKGMTEGLGAVLIVRDSIDHDPEMKVRAVPLGALNVSFPEIWHQFRQYRMESGLAPVPSVDENVSWQVMFGIRRILSVFQSSVKADPSIYRERIDRITVGSNPVFRATLDALIEIAVISVETNLYRLNLAKLAEFGVNYAAVRGTDFASKLKQLHAEVCKKAPVLALLRGDAT</sequence>
<dbReference type="Proteomes" id="UP000181980">
    <property type="component" value="Unassembled WGS sequence"/>
</dbReference>